<dbReference type="SMART" id="SM00966">
    <property type="entry name" value="SpoVT_AbrB"/>
    <property type="match status" value="1"/>
</dbReference>
<name>A0A936NB12_9ACTN</name>
<dbReference type="GO" id="GO:0003677">
    <property type="term" value="F:DNA binding"/>
    <property type="evidence" value="ECO:0007669"/>
    <property type="project" value="UniProtKB-UniRule"/>
</dbReference>
<accession>A0A936NB12</accession>
<feature type="region of interest" description="Disordered" evidence="2">
    <location>
        <begin position="1"/>
        <end position="29"/>
    </location>
</feature>
<dbReference type="NCBIfam" id="TIGR01439">
    <property type="entry name" value="lp_hng_hel_AbrB"/>
    <property type="match status" value="1"/>
</dbReference>
<dbReference type="PROSITE" id="PS51740">
    <property type="entry name" value="SPOVT_ABRB"/>
    <property type="match status" value="1"/>
</dbReference>
<dbReference type="AlphaFoldDB" id="A0A936NB12"/>
<feature type="compositionally biased region" description="Polar residues" evidence="2">
    <location>
        <begin position="7"/>
        <end position="23"/>
    </location>
</feature>
<proteinExistence type="predicted"/>
<feature type="domain" description="SpoVT-AbrB" evidence="3">
    <location>
        <begin position="41"/>
        <end position="87"/>
    </location>
</feature>
<evidence type="ECO:0000259" key="3">
    <source>
        <dbReference type="PROSITE" id="PS51740"/>
    </source>
</evidence>
<organism evidence="4 5">
    <name type="scientific">Candidatus Neomicrothrix subdominans</name>
    <dbReference type="NCBI Taxonomy" id="2954438"/>
    <lineage>
        <taxon>Bacteria</taxon>
        <taxon>Bacillati</taxon>
        <taxon>Actinomycetota</taxon>
        <taxon>Acidimicrobiia</taxon>
        <taxon>Acidimicrobiales</taxon>
        <taxon>Microthrixaceae</taxon>
        <taxon>Candidatus Neomicrothrix</taxon>
    </lineage>
</organism>
<keyword evidence="1 4" id="KW-0238">DNA-binding</keyword>
<comment type="caution">
    <text evidence="4">The sequence shown here is derived from an EMBL/GenBank/DDBJ whole genome shotgun (WGS) entry which is preliminary data.</text>
</comment>
<dbReference type="InterPro" id="IPR037914">
    <property type="entry name" value="SpoVT-AbrB_sf"/>
</dbReference>
<dbReference type="InterPro" id="IPR007159">
    <property type="entry name" value="SpoVT-AbrB_dom"/>
</dbReference>
<evidence type="ECO:0000256" key="2">
    <source>
        <dbReference type="SAM" id="MobiDB-lite"/>
    </source>
</evidence>
<protein>
    <submittedName>
        <fullName evidence="4">AbrB/MazE/SpoVT family DNA-binding domain-containing protein</fullName>
    </submittedName>
</protein>
<sequence>MHASIFAPTTRSTGFAPSPSRTKQPLPDRSLPWYLESVSGTNNVTMGDRGRLVVPADVRTRRGLSEGTPLVLLDTHEGIVLLTRKQLQARVRADLAGLDLVSDLLSERRTLADGEDDAP</sequence>
<evidence type="ECO:0000256" key="1">
    <source>
        <dbReference type="PROSITE-ProRule" id="PRU01076"/>
    </source>
</evidence>
<dbReference type="EMBL" id="JADJZA010000001">
    <property type="protein sequence ID" value="MBK9296364.1"/>
    <property type="molecule type" value="Genomic_DNA"/>
</dbReference>
<evidence type="ECO:0000313" key="4">
    <source>
        <dbReference type="EMBL" id="MBK9296364.1"/>
    </source>
</evidence>
<reference evidence="4 5" key="1">
    <citation type="submission" date="2020-10" db="EMBL/GenBank/DDBJ databases">
        <title>Connecting structure to function with the recovery of over 1000 high-quality activated sludge metagenome-assembled genomes encoding full-length rRNA genes using long-read sequencing.</title>
        <authorList>
            <person name="Singleton C.M."/>
            <person name="Petriglieri F."/>
            <person name="Kristensen J.M."/>
            <person name="Kirkegaard R.H."/>
            <person name="Michaelsen T.Y."/>
            <person name="Andersen M.H."/>
            <person name="Karst S.M."/>
            <person name="Dueholm M.S."/>
            <person name="Nielsen P.H."/>
            <person name="Albertsen M."/>
        </authorList>
    </citation>
    <scope>NUCLEOTIDE SEQUENCE [LARGE SCALE GENOMIC DNA]</scope>
    <source>
        <strain evidence="4">Lyne_18-Q3-R50-59_MAXAC.006</strain>
    </source>
</reference>
<evidence type="ECO:0000313" key="5">
    <source>
        <dbReference type="Proteomes" id="UP000727993"/>
    </source>
</evidence>
<gene>
    <name evidence="4" type="ORF">IPN02_05760</name>
</gene>
<dbReference type="Proteomes" id="UP000727993">
    <property type="component" value="Unassembled WGS sequence"/>
</dbReference>
<dbReference type="SUPFAM" id="SSF89447">
    <property type="entry name" value="AbrB/MazE/MraZ-like"/>
    <property type="match status" value="1"/>
</dbReference>